<dbReference type="OrthoDB" id="9763405at2"/>
<feature type="chain" id="PRO_5021274990" description="Tat pathway signal protein" evidence="1">
    <location>
        <begin position="17"/>
        <end position="562"/>
    </location>
</feature>
<protein>
    <recommendedName>
        <fullName evidence="4">Tat pathway signal protein</fullName>
    </recommendedName>
</protein>
<reference evidence="2 3" key="1">
    <citation type="submission" date="2019-06" db="EMBL/GenBank/DDBJ databases">
        <title>Whole genome shotgun sequence of Acetobacter peroxydans NBRC 13755.</title>
        <authorList>
            <person name="Hosoyama A."/>
            <person name="Uohara A."/>
            <person name="Ohji S."/>
            <person name="Ichikawa N."/>
        </authorList>
    </citation>
    <scope>NUCLEOTIDE SEQUENCE [LARGE SCALE GENOMIC DNA]</scope>
    <source>
        <strain evidence="2 3">NBRC 13755</strain>
    </source>
</reference>
<dbReference type="Pfam" id="PF05960">
    <property type="entry name" value="DUF885"/>
    <property type="match status" value="1"/>
</dbReference>
<dbReference type="AlphaFoldDB" id="A0A4Y3TVK7"/>
<dbReference type="Proteomes" id="UP000317730">
    <property type="component" value="Unassembled WGS sequence"/>
</dbReference>
<accession>A0A4Y3TVK7</accession>
<feature type="signal peptide" evidence="1">
    <location>
        <begin position="1"/>
        <end position="16"/>
    </location>
</feature>
<evidence type="ECO:0008006" key="4">
    <source>
        <dbReference type="Google" id="ProtNLM"/>
    </source>
</evidence>
<evidence type="ECO:0000313" key="3">
    <source>
        <dbReference type="Proteomes" id="UP000317730"/>
    </source>
</evidence>
<organism evidence="2 3">
    <name type="scientific">Acetobacter peroxydans</name>
    <dbReference type="NCBI Taxonomy" id="104098"/>
    <lineage>
        <taxon>Bacteria</taxon>
        <taxon>Pseudomonadati</taxon>
        <taxon>Pseudomonadota</taxon>
        <taxon>Alphaproteobacteria</taxon>
        <taxon>Acetobacterales</taxon>
        <taxon>Acetobacteraceae</taxon>
        <taxon>Acetobacter</taxon>
    </lineage>
</organism>
<dbReference type="EMBL" id="BJMV01000006">
    <property type="protein sequence ID" value="GEB85529.1"/>
    <property type="molecule type" value="Genomic_DNA"/>
</dbReference>
<dbReference type="InterPro" id="IPR010281">
    <property type="entry name" value="DUF885"/>
</dbReference>
<evidence type="ECO:0000256" key="1">
    <source>
        <dbReference type="SAM" id="SignalP"/>
    </source>
</evidence>
<comment type="caution">
    <text evidence="2">The sequence shown here is derived from an EMBL/GenBank/DDBJ whole genome shotgun (WGS) entry which is preliminary data.</text>
</comment>
<proteinExistence type="predicted"/>
<keyword evidence="1" id="KW-0732">Signal</keyword>
<sequence>MASAAIALLAAGIARADTPATLDTLEKAHFQAEWADSPVTATQLGIHTTDSLLDNTSLAAITARTDRLHAERTALAALDVSALPPDRQDDRDILLGEIDLSLIENEQVQPFLHNPDFYVNLATDGLYSLVNRNFAPLADRLRAVIARERQIPGMLATGEAQLTQVPDIFIEITQEDLAGALSLVEQVIPAAFEAIPDRKARAELRASTKSALAALNAYQHYLATLKPDGTFALGADTLSAMLATEGVTLPLDQVIAAGRDQLRHDQAALDDAARAVNPLHPERALDNLRRDHTLPDGLIPLVQNQLVDAQRFVVAHKLVTLPAMTLPVVTSTPAFERSLITAATDWPGPFERVATTSYYYITPITLGGTAESIEEAMGNANTPTMLDTTIHEAMPGHYVQGLYLRANPQWSLTRKSAQSYATTEGWAHYVEQMMVEQGFHGATPRLHLAQLQEALLRDCRFLVAFGLHAQNMSVQDATALMQHECYQSPAAAYKEARRGTMDPGYYSYLLGKLMILRLRADMQKTAGKDFSLRAFHDGLLSRGLVPMRFIRREMTGHDGPAL</sequence>
<gene>
    <name evidence="2" type="ORF">APE01nite_13260</name>
</gene>
<keyword evidence="3" id="KW-1185">Reference proteome</keyword>
<dbReference type="PANTHER" id="PTHR33361:SF15">
    <property type="entry name" value="DUF885 FAMILY LIPOPROTEIN"/>
    <property type="match status" value="1"/>
</dbReference>
<dbReference type="PANTHER" id="PTHR33361">
    <property type="entry name" value="GLR0591 PROTEIN"/>
    <property type="match status" value="1"/>
</dbReference>
<evidence type="ECO:0000313" key="2">
    <source>
        <dbReference type="EMBL" id="GEB85529.1"/>
    </source>
</evidence>
<name>A0A4Y3TVK7_9PROT</name>